<sequence length="73" mass="8105">MIMNSNYAIDNGLKPLKDSIAVEDESSPFANVLVVQKGHKDDPKFQALIKALQSDEVRDFIKKEYDGAVIPAK</sequence>
<gene>
    <name evidence="7" type="primary">metQ_3</name>
    <name evidence="7" type="ORF">NCTC13832_00555</name>
</gene>
<dbReference type="Proteomes" id="UP000254100">
    <property type="component" value="Unassembled WGS sequence"/>
</dbReference>
<dbReference type="PANTHER" id="PTHR30429">
    <property type="entry name" value="D-METHIONINE-BINDING LIPOPROTEIN METQ"/>
    <property type="match status" value="1"/>
</dbReference>
<reference evidence="7 8" key="1">
    <citation type="submission" date="2018-06" db="EMBL/GenBank/DDBJ databases">
        <authorList>
            <consortium name="Pathogen Informatics"/>
            <person name="Doyle S."/>
        </authorList>
    </citation>
    <scope>NUCLEOTIDE SEQUENCE [LARGE SCALE GENOMIC DNA]</scope>
    <source>
        <strain evidence="7 8">NCTC13832</strain>
    </source>
</reference>
<keyword evidence="6 7" id="KW-0449">Lipoprotein</keyword>
<proteinExistence type="inferred from homology"/>
<dbReference type="GO" id="GO:0016020">
    <property type="term" value="C:membrane"/>
    <property type="evidence" value="ECO:0007669"/>
    <property type="project" value="UniProtKB-SubCell"/>
</dbReference>
<dbReference type="PANTHER" id="PTHR30429:SF0">
    <property type="entry name" value="METHIONINE-BINDING LIPOPROTEIN METQ"/>
    <property type="match status" value="1"/>
</dbReference>
<keyword evidence="4" id="KW-0472">Membrane</keyword>
<dbReference type="SUPFAM" id="SSF53850">
    <property type="entry name" value="Periplasmic binding protein-like II"/>
    <property type="match status" value="1"/>
</dbReference>
<evidence type="ECO:0000313" key="7">
    <source>
        <dbReference type="EMBL" id="SUM56892.1"/>
    </source>
</evidence>
<evidence type="ECO:0000313" key="8">
    <source>
        <dbReference type="Proteomes" id="UP000254100"/>
    </source>
</evidence>
<evidence type="ECO:0000256" key="2">
    <source>
        <dbReference type="ARBA" id="ARBA00008973"/>
    </source>
</evidence>
<dbReference type="AlphaFoldDB" id="A0A380GR77"/>
<keyword evidence="3" id="KW-0732">Signal</keyword>
<protein>
    <submittedName>
        <fullName evidence="7">Putative lipoprotein</fullName>
    </submittedName>
</protein>
<dbReference type="Gene3D" id="3.40.190.10">
    <property type="entry name" value="Periplasmic binding protein-like II"/>
    <property type="match status" value="1"/>
</dbReference>
<evidence type="ECO:0000256" key="5">
    <source>
        <dbReference type="ARBA" id="ARBA00023139"/>
    </source>
</evidence>
<accession>A0A380GR77</accession>
<evidence type="ECO:0000256" key="1">
    <source>
        <dbReference type="ARBA" id="ARBA00004635"/>
    </source>
</evidence>
<comment type="similarity">
    <text evidence="2">Belongs to the NlpA lipoprotein family.</text>
</comment>
<dbReference type="EMBL" id="UHDT01000001">
    <property type="protein sequence ID" value="SUM56892.1"/>
    <property type="molecule type" value="Genomic_DNA"/>
</dbReference>
<name>A0A380GR77_9STAP</name>
<evidence type="ECO:0000256" key="6">
    <source>
        <dbReference type="ARBA" id="ARBA00023288"/>
    </source>
</evidence>
<keyword evidence="5" id="KW-0564">Palmitate</keyword>
<comment type="subcellular location">
    <subcellularLocation>
        <location evidence="1">Membrane</location>
        <topology evidence="1">Lipid-anchor</topology>
    </subcellularLocation>
</comment>
<dbReference type="Pfam" id="PF03180">
    <property type="entry name" value="Lipoprotein_9"/>
    <property type="match status" value="1"/>
</dbReference>
<evidence type="ECO:0000256" key="3">
    <source>
        <dbReference type="ARBA" id="ARBA00022729"/>
    </source>
</evidence>
<organism evidence="7 8">
    <name type="scientific">Staphylococcus microti</name>
    <dbReference type="NCBI Taxonomy" id="569857"/>
    <lineage>
        <taxon>Bacteria</taxon>
        <taxon>Bacillati</taxon>
        <taxon>Bacillota</taxon>
        <taxon>Bacilli</taxon>
        <taxon>Bacillales</taxon>
        <taxon>Staphylococcaceae</taxon>
        <taxon>Staphylococcus</taxon>
    </lineage>
</organism>
<evidence type="ECO:0000256" key="4">
    <source>
        <dbReference type="ARBA" id="ARBA00023136"/>
    </source>
</evidence>
<dbReference type="InterPro" id="IPR004872">
    <property type="entry name" value="Lipoprotein_NlpA"/>
</dbReference>